<gene>
    <name evidence="2" type="ORF">EYC84_000654</name>
</gene>
<dbReference type="GO" id="GO:0016787">
    <property type="term" value="F:hydrolase activity"/>
    <property type="evidence" value="ECO:0007669"/>
    <property type="project" value="InterPro"/>
</dbReference>
<reference evidence="2 3" key="1">
    <citation type="submission" date="2019-06" db="EMBL/GenBank/DDBJ databases">
        <title>Genome Sequence of the Brown Rot Fungal Pathogen Monilinia fructicola.</title>
        <authorList>
            <person name="De Miccolis Angelini R.M."/>
            <person name="Landi L."/>
            <person name="Abate D."/>
            <person name="Pollastro S."/>
            <person name="Romanazzi G."/>
            <person name="Faretra F."/>
        </authorList>
    </citation>
    <scope>NUCLEOTIDE SEQUENCE [LARGE SCALE GENOMIC DNA]</scope>
    <source>
        <strain evidence="2 3">Mfrc123</strain>
    </source>
</reference>
<dbReference type="InterPro" id="IPR029058">
    <property type="entry name" value="AB_hydrolase_fold"/>
</dbReference>
<keyword evidence="3" id="KW-1185">Reference proteome</keyword>
<dbReference type="EMBL" id="VICG01000006">
    <property type="protein sequence ID" value="KAA8571334.1"/>
    <property type="molecule type" value="Genomic_DNA"/>
</dbReference>
<dbReference type="InterPro" id="IPR002925">
    <property type="entry name" value="Dienelactn_hydro"/>
</dbReference>
<sequence>MASNPPAQCCTVGVKHEGQPTGSFIKIADTINTYVAEPKENVHKDTAIIYLPDVIGIWQNSQLMVDQFAANGYYTVLPDILNGDPGSDGNNPHTYTYVDPIVEKTIEYVKSKGYTKIGAVGYCFGAKYVARYLAEGKGIDVGYVAHPSFIEEDELRAIKGPFSIAAAETDHIFPTDKRHKTEEILKEIKATYQINLYSGTEHGFSVRCDLSKSEERFAKEQAFLQAIAWFDHYLN</sequence>
<accession>A0A5M9JPB5</accession>
<dbReference type="Pfam" id="PF01738">
    <property type="entry name" value="DLH"/>
    <property type="match status" value="1"/>
</dbReference>
<dbReference type="PANTHER" id="PTHR17630:SF44">
    <property type="entry name" value="PROTEIN AIM2"/>
    <property type="match status" value="1"/>
</dbReference>
<evidence type="ECO:0000313" key="3">
    <source>
        <dbReference type="Proteomes" id="UP000322873"/>
    </source>
</evidence>
<dbReference type="PANTHER" id="PTHR17630">
    <property type="entry name" value="DIENELACTONE HYDROLASE"/>
    <property type="match status" value="1"/>
</dbReference>
<proteinExistence type="predicted"/>
<dbReference type="Proteomes" id="UP000322873">
    <property type="component" value="Unassembled WGS sequence"/>
</dbReference>
<protein>
    <recommendedName>
        <fullName evidence="1">Dienelactone hydrolase domain-containing protein</fullName>
    </recommendedName>
</protein>
<dbReference type="VEuPathDB" id="FungiDB:MFRU_046g00290"/>
<organism evidence="2 3">
    <name type="scientific">Monilinia fructicola</name>
    <name type="common">Brown rot fungus</name>
    <name type="synonym">Ciboria fructicola</name>
    <dbReference type="NCBI Taxonomy" id="38448"/>
    <lineage>
        <taxon>Eukaryota</taxon>
        <taxon>Fungi</taxon>
        <taxon>Dikarya</taxon>
        <taxon>Ascomycota</taxon>
        <taxon>Pezizomycotina</taxon>
        <taxon>Leotiomycetes</taxon>
        <taxon>Helotiales</taxon>
        <taxon>Sclerotiniaceae</taxon>
        <taxon>Monilinia</taxon>
    </lineage>
</organism>
<dbReference type="Gene3D" id="3.40.50.1820">
    <property type="entry name" value="alpha/beta hydrolase"/>
    <property type="match status" value="1"/>
</dbReference>
<evidence type="ECO:0000259" key="1">
    <source>
        <dbReference type="Pfam" id="PF01738"/>
    </source>
</evidence>
<dbReference type="AlphaFoldDB" id="A0A5M9JPB5"/>
<evidence type="ECO:0000313" key="2">
    <source>
        <dbReference type="EMBL" id="KAA8571334.1"/>
    </source>
</evidence>
<feature type="domain" description="Dienelactone hydrolase" evidence="1">
    <location>
        <begin position="31"/>
        <end position="234"/>
    </location>
</feature>
<dbReference type="SUPFAM" id="SSF53474">
    <property type="entry name" value="alpha/beta-Hydrolases"/>
    <property type="match status" value="1"/>
</dbReference>
<name>A0A5M9JPB5_MONFR</name>
<comment type="caution">
    <text evidence="2">The sequence shown here is derived from an EMBL/GenBank/DDBJ whole genome shotgun (WGS) entry which is preliminary data.</text>
</comment>